<dbReference type="KEGG" id="cwa:CwatDRAFT_5627"/>
<protein>
    <submittedName>
        <fullName evidence="2">Uncharacterized protein</fullName>
    </submittedName>
</protein>
<feature type="signal peptide" evidence="1">
    <location>
        <begin position="1"/>
        <end position="20"/>
    </location>
</feature>
<proteinExistence type="predicted"/>
<keyword evidence="3" id="KW-1185">Reference proteome</keyword>
<name>Q4C7B6_CROWT</name>
<dbReference type="Proteomes" id="UP000003922">
    <property type="component" value="Unassembled WGS sequence"/>
</dbReference>
<feature type="chain" id="PRO_5004235706" evidence="1">
    <location>
        <begin position="21"/>
        <end position="117"/>
    </location>
</feature>
<comment type="caution">
    <text evidence="2">The sequence shown here is derived from an EMBL/GenBank/DDBJ whole genome shotgun (WGS) entry which is preliminary data.</text>
</comment>
<evidence type="ECO:0000256" key="1">
    <source>
        <dbReference type="SAM" id="SignalP"/>
    </source>
</evidence>
<reference evidence="2" key="1">
    <citation type="submission" date="2004-02" db="EMBL/GenBank/DDBJ databases">
        <authorList>
            <consortium name="DOE Joint Genome Institute"/>
        </authorList>
    </citation>
    <scope>NUCLEOTIDE SEQUENCE [LARGE SCALE GENOMIC DNA]</scope>
    <source>
        <strain evidence="2">WH 8501</strain>
    </source>
</reference>
<evidence type="ECO:0000313" key="2">
    <source>
        <dbReference type="EMBL" id="EAM52705.1"/>
    </source>
</evidence>
<dbReference type="OrthoDB" id="9913583at2"/>
<accession>Q4C7B6</accession>
<organism evidence="2 3">
    <name type="scientific">Crocosphaera watsonii WH 8501</name>
    <dbReference type="NCBI Taxonomy" id="165597"/>
    <lineage>
        <taxon>Bacteria</taxon>
        <taxon>Bacillati</taxon>
        <taxon>Cyanobacteriota</taxon>
        <taxon>Cyanophyceae</taxon>
        <taxon>Oscillatoriophycideae</taxon>
        <taxon>Chroococcales</taxon>
        <taxon>Aphanothecaceae</taxon>
        <taxon>Crocosphaera</taxon>
    </lineage>
</organism>
<dbReference type="AlphaFoldDB" id="Q4C7B6"/>
<dbReference type="RefSeq" id="WP_007304343.1">
    <property type="nucleotide sequence ID" value="NZ_AADV02000002.1"/>
</dbReference>
<gene>
    <name evidence="2" type="ORF">CwatDRAFT_5627</name>
</gene>
<keyword evidence="1" id="KW-0732">Signal</keyword>
<reference evidence="2" key="3">
    <citation type="submission" date="2016-12" db="EMBL/GenBank/DDBJ databases">
        <title>Annotation of the draft genome assembly of Crocosphaera watsonii WH 8501.</title>
        <authorList>
            <consortium name="US DOE Joint Genome Institute (JGI-ORNL)"/>
            <person name="Larimer F."/>
            <person name="Land M."/>
        </authorList>
    </citation>
    <scope>NUCLEOTIDE SEQUENCE</scope>
    <source>
        <strain evidence="2">WH 8501</strain>
    </source>
</reference>
<evidence type="ECO:0000313" key="3">
    <source>
        <dbReference type="Proteomes" id="UP000003922"/>
    </source>
</evidence>
<sequence length="117" mass="13799">MINKPLSLFLGMALSLGVLATETLAYPHRMRISPSPGIHRTITAPNTRRGNNYSRGNSYYGDRGNYTFRERIRIERDQRGSCYNCGYSNNYNPYQTYRNRGRNSRVAPNYQYHRYYR</sequence>
<dbReference type="EMBL" id="AADV02000002">
    <property type="protein sequence ID" value="EAM52705.1"/>
    <property type="molecule type" value="Genomic_DNA"/>
</dbReference>
<reference evidence="2" key="2">
    <citation type="submission" date="2005-06" db="EMBL/GenBank/DDBJ databases">
        <title>Sequencing of the draft genome and assembly of Crocosphaera watsonii WH 8501.</title>
        <authorList>
            <consortium name="US DOE Joint Genome Institute (JGI-PGF)"/>
            <person name="Copeland A."/>
            <person name="Lucas S."/>
            <person name="Lapidus A."/>
            <person name="Barry K."/>
            <person name="Detter C."/>
            <person name="Glavina T."/>
            <person name="Hammon N."/>
            <person name="Israni S."/>
            <person name="Pitluck S."/>
            <person name="Richardson P."/>
        </authorList>
    </citation>
    <scope>NUCLEOTIDE SEQUENCE [LARGE SCALE GENOMIC DNA]</scope>
    <source>
        <strain evidence="2">WH 8501</strain>
    </source>
</reference>